<dbReference type="FunFam" id="3.30.70.20:FF:000035">
    <property type="entry name" value="Iron hydrogenase 1"/>
    <property type="match status" value="1"/>
</dbReference>
<comment type="caution">
    <text evidence="10">The sequence shown here is derived from an EMBL/GenBank/DDBJ whole genome shotgun (WGS) entry which is preliminary data.</text>
</comment>
<gene>
    <name evidence="10" type="ORF">J2S20_000707</name>
</gene>
<dbReference type="GO" id="GO:0016020">
    <property type="term" value="C:membrane"/>
    <property type="evidence" value="ECO:0007669"/>
    <property type="project" value="InterPro"/>
</dbReference>
<dbReference type="GO" id="GO:0051539">
    <property type="term" value="F:4 iron, 4 sulfur cluster binding"/>
    <property type="evidence" value="ECO:0007669"/>
    <property type="project" value="UniProtKB-KW"/>
</dbReference>
<dbReference type="InterPro" id="IPR001041">
    <property type="entry name" value="2Fe-2S_ferredoxin-type"/>
</dbReference>
<dbReference type="InterPro" id="IPR009016">
    <property type="entry name" value="Fe_hydrogenase"/>
</dbReference>
<dbReference type="GO" id="GO:0008137">
    <property type="term" value="F:NADH dehydrogenase (ubiquinone) activity"/>
    <property type="evidence" value="ECO:0007669"/>
    <property type="project" value="InterPro"/>
</dbReference>
<dbReference type="GO" id="GO:0008901">
    <property type="term" value="F:ferredoxin hydrogenase activity"/>
    <property type="evidence" value="ECO:0007669"/>
    <property type="project" value="InterPro"/>
</dbReference>
<dbReference type="InterPro" id="IPR050340">
    <property type="entry name" value="Cytosolic_Fe-S_CAF"/>
</dbReference>
<keyword evidence="11" id="KW-1185">Reference proteome</keyword>
<feature type="domain" description="4Fe-4S ferredoxin-type" evidence="8">
    <location>
        <begin position="179"/>
        <end position="208"/>
    </location>
</feature>
<keyword evidence="3" id="KW-0479">Metal-binding</keyword>
<dbReference type="NCBIfam" id="TIGR02512">
    <property type="entry name" value="FeFe_hydrog_A"/>
    <property type="match status" value="1"/>
</dbReference>
<dbReference type="PROSITE" id="PS51839">
    <property type="entry name" value="4FE4S_HC3"/>
    <property type="match status" value="1"/>
</dbReference>
<evidence type="ECO:0000256" key="1">
    <source>
        <dbReference type="ARBA" id="ARBA00001966"/>
    </source>
</evidence>
<evidence type="ECO:0000259" key="8">
    <source>
        <dbReference type="PROSITE" id="PS51379"/>
    </source>
</evidence>
<dbReference type="SUPFAM" id="SSF54862">
    <property type="entry name" value="4Fe-4S ferredoxins"/>
    <property type="match status" value="1"/>
</dbReference>
<dbReference type="Gene3D" id="3.40.950.10">
    <property type="entry name" value="Fe-only Hydrogenase (Larger Subunit), Chain L, domain 3"/>
    <property type="match status" value="1"/>
</dbReference>
<evidence type="ECO:0000256" key="3">
    <source>
        <dbReference type="ARBA" id="ARBA00022723"/>
    </source>
</evidence>
<dbReference type="InterPro" id="IPR017900">
    <property type="entry name" value="4Fe4S_Fe_S_CS"/>
</dbReference>
<evidence type="ECO:0000256" key="4">
    <source>
        <dbReference type="ARBA" id="ARBA00022737"/>
    </source>
</evidence>
<dbReference type="Pfam" id="PF13510">
    <property type="entry name" value="Fer2_4"/>
    <property type="match status" value="1"/>
</dbReference>
<dbReference type="InterPro" id="IPR000283">
    <property type="entry name" value="NADH_UbQ_OxRdtase_75kDa_su_CS"/>
</dbReference>
<feature type="domain" description="4Fe-4S His(Cys)3-ligated-type" evidence="9">
    <location>
        <begin position="78"/>
        <end position="117"/>
    </location>
</feature>
<dbReference type="InterPro" id="IPR019574">
    <property type="entry name" value="NADH_UbQ_OxRdtase_Gsu_4Fe4S-bd"/>
</dbReference>
<dbReference type="Proteomes" id="UP001241537">
    <property type="component" value="Unassembled WGS sequence"/>
</dbReference>
<dbReference type="PANTHER" id="PTHR11615">
    <property type="entry name" value="NITRATE, FORMATE, IRON DEHYDROGENASE"/>
    <property type="match status" value="1"/>
</dbReference>
<name>A0AAE3V9F4_9FIRM</name>
<dbReference type="CDD" id="cd00207">
    <property type="entry name" value="fer2"/>
    <property type="match status" value="1"/>
</dbReference>
<dbReference type="PROSITE" id="PS51085">
    <property type="entry name" value="2FE2S_FER_2"/>
    <property type="match status" value="1"/>
</dbReference>
<evidence type="ECO:0000256" key="6">
    <source>
        <dbReference type="ARBA" id="ARBA00023014"/>
    </source>
</evidence>
<evidence type="ECO:0000259" key="7">
    <source>
        <dbReference type="PROSITE" id="PS51085"/>
    </source>
</evidence>
<protein>
    <submittedName>
        <fullName evidence="10">NADH-quinone oxidoreductase subunit G</fullName>
    </submittedName>
</protein>
<sequence length="596" mass="65919">MVNLTIDGIQLAVPEETTILEAARTIDIEIPSLCYLKGINEIGACRVCCVEIEGMDRLVTACNDTVKEGMVVRTNSPKVRRARKNNIQFILSQHDCQCTNCVRSGNCQLQKLANDLNIIDVPMLRWVEDLPWDMNFPLIRDTKKCIKCMRCIQVCDKIQDLKVWDVANTGSRTTIGVRGGRKISDVACSLCGQCITHCPTGALRERNDTEKFWDAVEDPDKIVVVQVAPAVRTALCEGLSVAPEELPVGKILDLMKRLGADYVFDTAFSADLTIMEEVSEFLHRFKMGDLREQPMFTSCCPGWVRFIKSQYPHLVKQLSSAKSPQQMFGAVMKSYFAEKLGVKPERIYTVSLMPCVAKKGEREMELYYGEYAGHDIDLVLTTREVGRLMREAHVQLRSLRDISGDTIMQEGSGAGVIFGASGGVMEAALRTAHYMLTGENPDPDTIHIVNQADPESGLLEAELTIGSIPLRAAVVSGLGNTRRLIERIERGEVRYDFVEVMACPGGCAGGGGQPIHPDGGDARARGAVLCSIDKGMKLRFSHENADVLRLYDEYLGAPMSRKAHMLLHTDHEVWEMPRGEAPGGEAVSLAVRIARR</sequence>
<dbReference type="Gene3D" id="3.40.50.1780">
    <property type="match status" value="1"/>
</dbReference>
<keyword evidence="6" id="KW-0411">Iron-sulfur</keyword>
<dbReference type="SUPFAM" id="SSF53920">
    <property type="entry name" value="Fe-only hydrogenase"/>
    <property type="match status" value="1"/>
</dbReference>
<keyword evidence="4" id="KW-0677">Repeat</keyword>
<evidence type="ECO:0000313" key="10">
    <source>
        <dbReference type="EMBL" id="MDQ0152025.1"/>
    </source>
</evidence>
<evidence type="ECO:0000256" key="2">
    <source>
        <dbReference type="ARBA" id="ARBA00022485"/>
    </source>
</evidence>
<dbReference type="InterPro" id="IPR036010">
    <property type="entry name" value="2Fe-2S_ferredoxin-like_sf"/>
</dbReference>
<feature type="domain" description="2Fe-2S ferredoxin-type" evidence="7">
    <location>
        <begin position="1"/>
        <end position="78"/>
    </location>
</feature>
<dbReference type="InterPro" id="IPR036991">
    <property type="entry name" value="Fe_hydrogenase_ssu_sf"/>
</dbReference>
<dbReference type="EMBL" id="JAUSTO010000003">
    <property type="protein sequence ID" value="MDQ0152025.1"/>
    <property type="molecule type" value="Genomic_DNA"/>
</dbReference>
<accession>A0AAE3V9F4</accession>
<dbReference type="AlphaFoldDB" id="A0AAE3V9F4"/>
<evidence type="ECO:0000313" key="11">
    <source>
        <dbReference type="Proteomes" id="UP001241537"/>
    </source>
</evidence>
<dbReference type="InterPro" id="IPR013352">
    <property type="entry name" value="Fe_hydrogenase_subset"/>
</dbReference>
<dbReference type="Pfam" id="PF22117">
    <property type="entry name" value="Fer4_Nqo3"/>
    <property type="match status" value="1"/>
</dbReference>
<evidence type="ECO:0000256" key="5">
    <source>
        <dbReference type="ARBA" id="ARBA00023004"/>
    </source>
</evidence>
<dbReference type="InterPro" id="IPR003149">
    <property type="entry name" value="Fe_hydrogenase_ssu"/>
</dbReference>
<reference evidence="10" key="1">
    <citation type="submission" date="2023-07" db="EMBL/GenBank/DDBJ databases">
        <title>Genomic Encyclopedia of Type Strains, Phase IV (KMG-IV): sequencing the most valuable type-strain genomes for metagenomic binning, comparative biology and taxonomic classification.</title>
        <authorList>
            <person name="Goeker M."/>
        </authorList>
    </citation>
    <scope>NUCLEOTIDE SEQUENCE</scope>
    <source>
        <strain evidence="10">DSM 19659</strain>
    </source>
</reference>
<proteinExistence type="predicted"/>
<dbReference type="InterPro" id="IPR004108">
    <property type="entry name" value="Fe_hydrogenase_lsu_C"/>
</dbReference>
<dbReference type="Gene3D" id="3.10.20.740">
    <property type="match status" value="1"/>
</dbReference>
<dbReference type="Pfam" id="PF02256">
    <property type="entry name" value="Fe_hyd_SSU"/>
    <property type="match status" value="1"/>
</dbReference>
<dbReference type="PROSITE" id="PS51379">
    <property type="entry name" value="4FE4S_FER_2"/>
    <property type="match status" value="2"/>
</dbReference>
<dbReference type="PROSITE" id="PS00641">
    <property type="entry name" value="COMPLEX1_75K_1"/>
    <property type="match status" value="1"/>
</dbReference>
<dbReference type="SUPFAM" id="SSF54292">
    <property type="entry name" value="2Fe-2S ferredoxin-like"/>
    <property type="match status" value="1"/>
</dbReference>
<dbReference type="RefSeq" id="WP_106611560.1">
    <property type="nucleotide sequence ID" value="NZ_JAUSTO010000003.1"/>
</dbReference>
<dbReference type="InterPro" id="IPR054351">
    <property type="entry name" value="NADH_UbQ_OxRdtase_ferredoxin"/>
</dbReference>
<dbReference type="Pfam" id="PF10588">
    <property type="entry name" value="NADH-G_4Fe-4S_3"/>
    <property type="match status" value="1"/>
</dbReference>
<dbReference type="Pfam" id="PF02906">
    <property type="entry name" value="Fe_hyd_lg_C"/>
    <property type="match status" value="1"/>
</dbReference>
<organism evidence="10 11">
    <name type="scientific">Moryella indoligenes</name>
    <dbReference type="NCBI Taxonomy" id="371674"/>
    <lineage>
        <taxon>Bacteria</taxon>
        <taxon>Bacillati</taxon>
        <taxon>Bacillota</taxon>
        <taxon>Clostridia</taxon>
        <taxon>Lachnospirales</taxon>
        <taxon>Lachnospiraceae</taxon>
        <taxon>Moryella</taxon>
    </lineage>
</organism>
<comment type="cofactor">
    <cofactor evidence="1">
        <name>[4Fe-4S] cluster</name>
        <dbReference type="ChEBI" id="CHEBI:49883"/>
    </cofactor>
</comment>
<feature type="domain" description="4Fe-4S ferredoxin-type" evidence="8">
    <location>
        <begin position="136"/>
        <end position="166"/>
    </location>
</feature>
<dbReference type="InterPro" id="IPR017896">
    <property type="entry name" value="4Fe4S_Fe-S-bd"/>
</dbReference>
<evidence type="ECO:0000259" key="9">
    <source>
        <dbReference type="PROSITE" id="PS51839"/>
    </source>
</evidence>
<dbReference type="GO" id="GO:0005506">
    <property type="term" value="F:iron ion binding"/>
    <property type="evidence" value="ECO:0007669"/>
    <property type="project" value="InterPro"/>
</dbReference>
<keyword evidence="5" id="KW-0408">Iron</keyword>
<keyword evidence="2" id="KW-0004">4Fe-4S</keyword>
<dbReference type="SMART" id="SM00902">
    <property type="entry name" value="Fe_hyd_SSU"/>
    <property type="match status" value="1"/>
</dbReference>
<dbReference type="SMART" id="SM00929">
    <property type="entry name" value="NADH-G_4Fe-4S_3"/>
    <property type="match status" value="1"/>
</dbReference>
<dbReference type="Gene3D" id="3.30.70.20">
    <property type="match status" value="1"/>
</dbReference>
<dbReference type="PROSITE" id="PS00198">
    <property type="entry name" value="4FE4S_FER_1"/>
    <property type="match status" value="1"/>
</dbReference>
<dbReference type="GO" id="GO:0042773">
    <property type="term" value="P:ATP synthesis coupled electron transport"/>
    <property type="evidence" value="ECO:0007669"/>
    <property type="project" value="InterPro"/>
</dbReference>
<dbReference type="Gene3D" id="4.10.260.20">
    <property type="entry name" value="Iron hydrogenase, small subunit"/>
    <property type="match status" value="1"/>
</dbReference>